<sequence>MSAASHARSAYWFTLVGAVAALVHYGSAIFFEGCLQISPSNANLFAFLLAFPVSYIGHHTLSFAGSRQLHRHALPRFLLVACTGFIGNQVLLLSLLQFTRLPFWLALAIVMIIVAVSTYLLSRFWAFKQGV</sequence>
<dbReference type="InterPro" id="IPR051401">
    <property type="entry name" value="GtrA_CellWall_Glycosyl"/>
</dbReference>
<comment type="similarity">
    <text evidence="2">Belongs to the GtrA family.</text>
</comment>
<evidence type="ECO:0000313" key="8">
    <source>
        <dbReference type="EMBL" id="MFJ5445186.1"/>
    </source>
</evidence>
<evidence type="ECO:0000256" key="1">
    <source>
        <dbReference type="ARBA" id="ARBA00004141"/>
    </source>
</evidence>
<dbReference type="PANTHER" id="PTHR38459:SF1">
    <property type="entry name" value="PROPHAGE BACTOPRENOL-LINKED GLUCOSE TRANSLOCASE HOMOLOG"/>
    <property type="match status" value="1"/>
</dbReference>
<evidence type="ECO:0000259" key="7">
    <source>
        <dbReference type="Pfam" id="PF04138"/>
    </source>
</evidence>
<evidence type="ECO:0000256" key="6">
    <source>
        <dbReference type="SAM" id="Phobius"/>
    </source>
</evidence>
<keyword evidence="4 6" id="KW-1133">Transmembrane helix</keyword>
<keyword evidence="3 6" id="KW-0812">Transmembrane</keyword>
<dbReference type="Pfam" id="PF04138">
    <property type="entry name" value="GtrA_DPMS_TM"/>
    <property type="match status" value="1"/>
</dbReference>
<feature type="transmembrane region" description="Helical" evidence="6">
    <location>
        <begin position="43"/>
        <end position="65"/>
    </location>
</feature>
<evidence type="ECO:0000256" key="3">
    <source>
        <dbReference type="ARBA" id="ARBA00022692"/>
    </source>
</evidence>
<evidence type="ECO:0000256" key="5">
    <source>
        <dbReference type="ARBA" id="ARBA00023136"/>
    </source>
</evidence>
<keyword evidence="9" id="KW-1185">Reference proteome</keyword>
<feature type="transmembrane region" description="Helical" evidence="6">
    <location>
        <begin position="12"/>
        <end position="31"/>
    </location>
</feature>
<comment type="caution">
    <text evidence="8">The sequence shown here is derived from an EMBL/GenBank/DDBJ whole genome shotgun (WGS) entry which is preliminary data.</text>
</comment>
<comment type="subcellular location">
    <subcellularLocation>
        <location evidence="1">Membrane</location>
        <topology evidence="1">Multi-pass membrane protein</topology>
    </subcellularLocation>
</comment>
<proteinExistence type="inferred from homology"/>
<dbReference type="InterPro" id="IPR007267">
    <property type="entry name" value="GtrA_DPMS_TM"/>
</dbReference>
<keyword evidence="5 6" id="KW-0472">Membrane</keyword>
<name>A0ABW8GII2_9PROT</name>
<dbReference type="RefSeq" id="WP_400879106.1">
    <property type="nucleotide sequence ID" value="NZ_JBIWXY010000001.1"/>
</dbReference>
<accession>A0ABW8GII2</accession>
<feature type="domain" description="GtrA/DPMS transmembrane" evidence="7">
    <location>
        <begin position="13"/>
        <end position="127"/>
    </location>
</feature>
<dbReference type="PANTHER" id="PTHR38459">
    <property type="entry name" value="PROPHAGE BACTOPRENOL-LINKED GLUCOSE TRANSLOCASE HOMOLOG"/>
    <property type="match status" value="1"/>
</dbReference>
<reference evidence="8 9" key="1">
    <citation type="submission" date="2024-11" db="EMBL/GenBank/DDBJ databases">
        <authorList>
            <person name="Kaparullina E.N."/>
            <person name="Delegan Y.A."/>
            <person name="Doronina N.V."/>
        </authorList>
    </citation>
    <scope>NUCLEOTIDE SEQUENCE [LARGE SCALE GENOMIC DNA]</scope>
    <source>
        <strain evidence="8 9">7sh_L</strain>
    </source>
</reference>
<dbReference type="Proteomes" id="UP001617669">
    <property type="component" value="Unassembled WGS sequence"/>
</dbReference>
<evidence type="ECO:0000256" key="4">
    <source>
        <dbReference type="ARBA" id="ARBA00022989"/>
    </source>
</evidence>
<gene>
    <name evidence="8" type="ORF">ACIKP9_02980</name>
</gene>
<dbReference type="EMBL" id="JBIWXY010000001">
    <property type="protein sequence ID" value="MFJ5445186.1"/>
    <property type="molecule type" value="Genomic_DNA"/>
</dbReference>
<evidence type="ECO:0000256" key="2">
    <source>
        <dbReference type="ARBA" id="ARBA00009399"/>
    </source>
</evidence>
<feature type="transmembrane region" description="Helical" evidence="6">
    <location>
        <begin position="102"/>
        <end position="121"/>
    </location>
</feature>
<organism evidence="8 9">
    <name type="scientific">Methylobacillus methanolivorans</name>
    <dbReference type="NCBI Taxonomy" id="1848927"/>
    <lineage>
        <taxon>Bacteria</taxon>
        <taxon>Pseudomonadati</taxon>
        <taxon>Pseudomonadota</taxon>
        <taxon>Betaproteobacteria</taxon>
        <taxon>Nitrosomonadales</taxon>
        <taxon>Methylophilaceae</taxon>
        <taxon>Methylobacillus</taxon>
    </lineage>
</organism>
<evidence type="ECO:0000313" key="9">
    <source>
        <dbReference type="Proteomes" id="UP001617669"/>
    </source>
</evidence>
<feature type="transmembrane region" description="Helical" evidence="6">
    <location>
        <begin position="77"/>
        <end position="96"/>
    </location>
</feature>
<protein>
    <submittedName>
        <fullName evidence="8">GtrA family protein</fullName>
    </submittedName>
</protein>